<organism evidence="8 9">
    <name type="scientific">Flaviflagellibacter deserti</name>
    <dbReference type="NCBI Taxonomy" id="2267266"/>
    <lineage>
        <taxon>Bacteria</taxon>
        <taxon>Pseudomonadati</taxon>
        <taxon>Pseudomonadota</taxon>
        <taxon>Alphaproteobacteria</taxon>
        <taxon>Hyphomicrobiales</taxon>
        <taxon>Flaviflagellibacter</taxon>
    </lineage>
</organism>
<dbReference type="PANTHER" id="PTHR43663">
    <property type="entry name" value="CHROMATE TRANSPORT PROTEIN-RELATED"/>
    <property type="match status" value="1"/>
</dbReference>
<comment type="similarity">
    <text evidence="2">Belongs to the chromate ion transporter (CHR) (TC 2.A.51) family.</text>
</comment>
<evidence type="ECO:0000256" key="4">
    <source>
        <dbReference type="ARBA" id="ARBA00022692"/>
    </source>
</evidence>
<evidence type="ECO:0000256" key="7">
    <source>
        <dbReference type="SAM" id="Phobius"/>
    </source>
</evidence>
<dbReference type="RefSeq" id="WP_114955885.1">
    <property type="nucleotide sequence ID" value="NZ_JBHSJF010000006.1"/>
</dbReference>
<reference evidence="9" key="1">
    <citation type="journal article" date="2019" name="Int. J. Syst. Evol. Microbiol.">
        <title>The Global Catalogue of Microorganisms (GCM) 10K type strain sequencing project: providing services to taxonomists for standard genome sequencing and annotation.</title>
        <authorList>
            <consortium name="The Broad Institute Genomics Platform"/>
            <consortium name="The Broad Institute Genome Sequencing Center for Infectious Disease"/>
            <person name="Wu L."/>
            <person name="Ma J."/>
        </authorList>
    </citation>
    <scope>NUCLEOTIDE SEQUENCE [LARGE SCALE GENOMIC DNA]</scope>
    <source>
        <strain evidence="9">CGMCC 1.16444</strain>
    </source>
</reference>
<dbReference type="EMBL" id="JBHSJF010000006">
    <property type="protein sequence ID" value="MFC5068196.1"/>
    <property type="molecule type" value="Genomic_DNA"/>
</dbReference>
<keyword evidence="3" id="KW-1003">Cell membrane</keyword>
<feature type="transmembrane region" description="Helical" evidence="7">
    <location>
        <begin position="50"/>
        <end position="73"/>
    </location>
</feature>
<dbReference type="InterPro" id="IPR052518">
    <property type="entry name" value="CHR_Transporter"/>
</dbReference>
<dbReference type="Proteomes" id="UP001595796">
    <property type="component" value="Unassembled WGS sequence"/>
</dbReference>
<feature type="transmembrane region" description="Helical" evidence="7">
    <location>
        <begin position="157"/>
        <end position="175"/>
    </location>
</feature>
<gene>
    <name evidence="8" type="ORF">ACFPFW_09235</name>
</gene>
<dbReference type="InterPro" id="IPR003370">
    <property type="entry name" value="Chromate_transpt"/>
</dbReference>
<name>A0ABV9Z243_9HYPH</name>
<evidence type="ECO:0000256" key="1">
    <source>
        <dbReference type="ARBA" id="ARBA00004651"/>
    </source>
</evidence>
<evidence type="ECO:0000256" key="3">
    <source>
        <dbReference type="ARBA" id="ARBA00022475"/>
    </source>
</evidence>
<keyword evidence="9" id="KW-1185">Reference proteome</keyword>
<feature type="transmembrane region" description="Helical" evidence="7">
    <location>
        <begin position="6"/>
        <end position="29"/>
    </location>
</feature>
<evidence type="ECO:0000256" key="6">
    <source>
        <dbReference type="ARBA" id="ARBA00023136"/>
    </source>
</evidence>
<evidence type="ECO:0000313" key="8">
    <source>
        <dbReference type="EMBL" id="MFC5068196.1"/>
    </source>
</evidence>
<dbReference type="Pfam" id="PF02417">
    <property type="entry name" value="Chromate_transp"/>
    <property type="match status" value="1"/>
</dbReference>
<keyword evidence="6 7" id="KW-0472">Membrane</keyword>
<evidence type="ECO:0000313" key="9">
    <source>
        <dbReference type="Proteomes" id="UP001595796"/>
    </source>
</evidence>
<protein>
    <submittedName>
        <fullName evidence="8">Chromate transporter</fullName>
    </submittedName>
</protein>
<feature type="transmembrane region" description="Helical" evidence="7">
    <location>
        <begin position="117"/>
        <end position="137"/>
    </location>
</feature>
<sequence>MNDRDPLISLAVEFFIISFVAFGGLNAMLPEMHRQAVDVYGWMSDAEFRNLFALAQAAPGPNAMIVTLIGWHVAGIPGALVSTLTVLIPSSTLAYVVSGTWQRFSEARWRKAIQAGLIPVTVGLVCSSALIITSTIGENWRLLAITAATTLIVMRTKLHPLIALGCAGLLGYVGLL</sequence>
<evidence type="ECO:0000256" key="5">
    <source>
        <dbReference type="ARBA" id="ARBA00022989"/>
    </source>
</evidence>
<keyword evidence="4 7" id="KW-0812">Transmembrane</keyword>
<feature type="transmembrane region" description="Helical" evidence="7">
    <location>
        <begin position="79"/>
        <end position="97"/>
    </location>
</feature>
<proteinExistence type="inferred from homology"/>
<comment type="subcellular location">
    <subcellularLocation>
        <location evidence="1">Cell membrane</location>
        <topology evidence="1">Multi-pass membrane protein</topology>
    </subcellularLocation>
</comment>
<dbReference type="PANTHER" id="PTHR43663:SF1">
    <property type="entry name" value="CHROMATE TRANSPORTER"/>
    <property type="match status" value="1"/>
</dbReference>
<comment type="caution">
    <text evidence="8">The sequence shown here is derived from an EMBL/GenBank/DDBJ whole genome shotgun (WGS) entry which is preliminary data.</text>
</comment>
<keyword evidence="5 7" id="KW-1133">Transmembrane helix</keyword>
<evidence type="ECO:0000256" key="2">
    <source>
        <dbReference type="ARBA" id="ARBA00005262"/>
    </source>
</evidence>
<accession>A0ABV9Z243</accession>